<reference evidence="9" key="3">
    <citation type="journal article" date="2021" name="Syst. Appl. Microbiol.">
        <title>Roseomonas hellenica sp. nov., isolated from roots of wild-growing Alkanna tinctoria.</title>
        <authorList>
            <person name="Rat A."/>
            <person name="Naranjo H.D."/>
            <person name="Lebbe L."/>
            <person name="Cnockaert M."/>
            <person name="Krigas N."/>
            <person name="Grigoriadou K."/>
            <person name="Maloupa E."/>
            <person name="Willems A."/>
        </authorList>
    </citation>
    <scope>NUCLEOTIDE SEQUENCE</scope>
    <source>
        <strain evidence="9">LMG 31161</strain>
    </source>
</reference>
<organism evidence="9 12">
    <name type="scientific">Neoroseomonas oryzicola</name>
    <dbReference type="NCBI Taxonomy" id="535904"/>
    <lineage>
        <taxon>Bacteria</taxon>
        <taxon>Pseudomonadati</taxon>
        <taxon>Pseudomonadota</taxon>
        <taxon>Alphaproteobacteria</taxon>
        <taxon>Acetobacterales</taxon>
        <taxon>Acetobacteraceae</taxon>
        <taxon>Neoroseomonas</taxon>
    </lineage>
</organism>
<evidence type="ECO:0000256" key="4">
    <source>
        <dbReference type="ARBA" id="ARBA00022519"/>
    </source>
</evidence>
<dbReference type="InterPro" id="IPR006507">
    <property type="entry name" value="UPF0283"/>
</dbReference>
<dbReference type="EMBL" id="JAAVUP010000002">
    <property type="protein sequence ID" value="NKE17267.1"/>
    <property type="molecule type" value="Genomic_DNA"/>
</dbReference>
<evidence type="ECO:0000256" key="8">
    <source>
        <dbReference type="SAM" id="Phobius"/>
    </source>
</evidence>
<dbReference type="Pfam" id="PF05128">
    <property type="entry name" value="DUF697"/>
    <property type="match status" value="1"/>
</dbReference>
<comment type="caution">
    <text evidence="9">The sequence shown here is derived from an EMBL/GenBank/DDBJ whole genome shotgun (WGS) entry which is preliminary data.</text>
</comment>
<keyword evidence="7 8" id="KW-0472">Membrane</keyword>
<evidence type="ECO:0000313" key="10">
    <source>
        <dbReference type="EMBL" id="NKE17267.1"/>
    </source>
</evidence>
<evidence type="ECO:0000256" key="6">
    <source>
        <dbReference type="ARBA" id="ARBA00022989"/>
    </source>
</evidence>
<keyword evidence="4" id="KW-0997">Cell inner membrane</keyword>
<dbReference type="RefSeq" id="WP_168041130.1">
    <property type="nucleotide sequence ID" value="NZ_JAAEDK010000010.1"/>
</dbReference>
<dbReference type="GO" id="GO:0005886">
    <property type="term" value="C:plasma membrane"/>
    <property type="evidence" value="ECO:0007669"/>
    <property type="project" value="UniProtKB-SubCell"/>
</dbReference>
<dbReference type="EMBL" id="JAAEDK010000010">
    <property type="protein sequence ID" value="MBR0658789.1"/>
    <property type="molecule type" value="Genomic_DNA"/>
</dbReference>
<reference evidence="10 11" key="2">
    <citation type="submission" date="2020-02" db="EMBL/GenBank/DDBJ databases">
        <authorList>
            <person name="Sun Q."/>
            <person name="Inoue M."/>
        </authorList>
    </citation>
    <scope>NUCLEOTIDE SEQUENCE [LARGE SCALE GENOMIC DNA]</scope>
    <source>
        <strain evidence="10 11">KCTC 22478</strain>
    </source>
</reference>
<evidence type="ECO:0000256" key="2">
    <source>
        <dbReference type="ARBA" id="ARBA00008255"/>
    </source>
</evidence>
<comment type="subcellular location">
    <subcellularLocation>
        <location evidence="1">Cell inner membrane</location>
        <topology evidence="1">Multi-pass membrane protein</topology>
    </subcellularLocation>
</comment>
<keyword evidence="6 8" id="KW-1133">Transmembrane helix</keyword>
<evidence type="ECO:0000313" key="11">
    <source>
        <dbReference type="Proteomes" id="UP000746741"/>
    </source>
</evidence>
<dbReference type="PANTHER" id="PTHR39342">
    <property type="entry name" value="UPF0283 MEMBRANE PROTEIN YCJF"/>
    <property type="match status" value="1"/>
</dbReference>
<dbReference type="PANTHER" id="PTHR39342:SF1">
    <property type="entry name" value="UPF0283 MEMBRANE PROTEIN YCJF"/>
    <property type="match status" value="1"/>
</dbReference>
<feature type="transmembrane region" description="Helical" evidence="8">
    <location>
        <begin position="44"/>
        <end position="66"/>
    </location>
</feature>
<evidence type="ECO:0000256" key="5">
    <source>
        <dbReference type="ARBA" id="ARBA00022692"/>
    </source>
</evidence>
<evidence type="ECO:0000256" key="7">
    <source>
        <dbReference type="ARBA" id="ARBA00023136"/>
    </source>
</evidence>
<evidence type="ECO:0000256" key="3">
    <source>
        <dbReference type="ARBA" id="ARBA00022475"/>
    </source>
</evidence>
<dbReference type="Proteomes" id="UP000746741">
    <property type="component" value="Unassembled WGS sequence"/>
</dbReference>
<gene>
    <name evidence="10" type="ORF">GWK15_09965</name>
    <name evidence="9" type="ORF">GXW75_05990</name>
</gene>
<name>A0A9X9WEM9_9PROT</name>
<keyword evidence="5 8" id="KW-0812">Transmembrane</keyword>
<sequence>MSGRPTPRVILDEGTAPAPRLDFGWEVQVAPPVPPARGWSTMALIGLGAAVLVLGFSLLEAGNFVAAQFAQAAWLGWLTLAVATAGFGLVFVAIGRELRGYLALGTVDRARAAVARGDPAALRSALAAWQAGLPEGRAKPGDLGNMPINAACALVEAKTLAPIAQDAAALGRAAAVQAFAVTAVSPSPALDALVFGWRGIRLVRQVAALHGFRPGIAGTVSLLRRVAVDAATVAATDVAVDAAVRGLLSSRLAEHVAGEAAAGAVAARRMMLLARAADEACRVLPR</sequence>
<evidence type="ECO:0000313" key="9">
    <source>
        <dbReference type="EMBL" id="MBR0658789.1"/>
    </source>
</evidence>
<protein>
    <submittedName>
        <fullName evidence="9">DUF697 domain-containing protein</fullName>
    </submittedName>
</protein>
<dbReference type="Proteomes" id="UP001138708">
    <property type="component" value="Unassembled WGS sequence"/>
</dbReference>
<evidence type="ECO:0000256" key="1">
    <source>
        <dbReference type="ARBA" id="ARBA00004429"/>
    </source>
</evidence>
<comment type="similarity">
    <text evidence="2">Belongs to the UPF0283 family.</text>
</comment>
<dbReference type="InterPro" id="IPR021147">
    <property type="entry name" value="DUF697"/>
</dbReference>
<keyword evidence="3" id="KW-1003">Cell membrane</keyword>
<dbReference type="AlphaFoldDB" id="A0A9X9WEM9"/>
<accession>A0A9X9WEM9</accession>
<keyword evidence="11" id="KW-1185">Reference proteome</keyword>
<reference evidence="9" key="1">
    <citation type="submission" date="2020-01" db="EMBL/GenBank/DDBJ databases">
        <authorList>
            <person name="Rat A."/>
        </authorList>
    </citation>
    <scope>NUCLEOTIDE SEQUENCE</scope>
    <source>
        <strain evidence="9">LMG 31161</strain>
    </source>
</reference>
<feature type="transmembrane region" description="Helical" evidence="8">
    <location>
        <begin position="72"/>
        <end position="94"/>
    </location>
</feature>
<proteinExistence type="inferred from homology"/>
<evidence type="ECO:0000313" key="12">
    <source>
        <dbReference type="Proteomes" id="UP001138708"/>
    </source>
</evidence>